<keyword evidence="2" id="KW-1185">Reference proteome</keyword>
<name>A0A1A9Z4T4_GLOPL</name>
<reference evidence="2" key="1">
    <citation type="submission" date="2014-03" db="EMBL/GenBank/DDBJ databases">
        <authorList>
            <person name="Aksoy S."/>
            <person name="Warren W."/>
            <person name="Wilson R.K."/>
        </authorList>
    </citation>
    <scope>NUCLEOTIDE SEQUENCE [LARGE SCALE GENOMIC DNA]</scope>
    <source>
        <strain evidence="2">IAEA</strain>
    </source>
</reference>
<evidence type="ECO:0000313" key="2">
    <source>
        <dbReference type="Proteomes" id="UP000092445"/>
    </source>
</evidence>
<reference evidence="1" key="2">
    <citation type="submission" date="2020-05" db="UniProtKB">
        <authorList>
            <consortium name="EnsemblMetazoa"/>
        </authorList>
    </citation>
    <scope>IDENTIFICATION</scope>
    <source>
        <strain evidence="1">IAEA</strain>
    </source>
</reference>
<dbReference type="EnsemblMetazoa" id="GPAI003947-RA">
    <property type="protein sequence ID" value="GPAI003947-PA"/>
    <property type="gene ID" value="GPAI003947"/>
</dbReference>
<accession>A0A1A9Z4T4</accession>
<evidence type="ECO:0000313" key="1">
    <source>
        <dbReference type="EnsemblMetazoa" id="GPAI003947-PA"/>
    </source>
</evidence>
<dbReference type="VEuPathDB" id="VectorBase:GPAI003947"/>
<dbReference type="Proteomes" id="UP000092445">
    <property type="component" value="Unassembled WGS sequence"/>
</dbReference>
<organism evidence="1 2">
    <name type="scientific">Glossina pallidipes</name>
    <name type="common">Tsetse fly</name>
    <dbReference type="NCBI Taxonomy" id="7398"/>
    <lineage>
        <taxon>Eukaryota</taxon>
        <taxon>Metazoa</taxon>
        <taxon>Ecdysozoa</taxon>
        <taxon>Arthropoda</taxon>
        <taxon>Hexapoda</taxon>
        <taxon>Insecta</taxon>
        <taxon>Pterygota</taxon>
        <taxon>Neoptera</taxon>
        <taxon>Endopterygota</taxon>
        <taxon>Diptera</taxon>
        <taxon>Brachycera</taxon>
        <taxon>Muscomorpha</taxon>
        <taxon>Hippoboscoidea</taxon>
        <taxon>Glossinidae</taxon>
        <taxon>Glossina</taxon>
    </lineage>
</organism>
<dbReference type="AlphaFoldDB" id="A0A1A9Z4T4"/>
<protein>
    <submittedName>
        <fullName evidence="1">Uncharacterized protein</fullName>
    </submittedName>
</protein>
<sequence length="110" mass="12077">MYELSKYARSNCVLEIRFGFRLIPRTSYRVEYGENAFSGDRCLILCCRRVVAKGLGKLSNATAVSDNTTGSTVCLLHQQLSPTGDKFTWGGSLVSGCLGAITLLSEQFEQ</sequence>
<proteinExistence type="predicted"/>